<reference evidence="1 2" key="1">
    <citation type="journal article" date="2018" name="J. Microbiol.">
        <title>Baekduia soli gen. nov., sp. nov., a novel bacterium isolated from the soil of Baekdu Mountain and proposal of a novel family name, Baekduiaceae fam. nov.</title>
        <authorList>
            <person name="An D.S."/>
            <person name="Siddiqi M.Z."/>
            <person name="Kim K.H."/>
            <person name="Yu H.S."/>
            <person name="Im W.T."/>
        </authorList>
    </citation>
    <scope>NUCLEOTIDE SEQUENCE [LARGE SCALE GENOMIC DNA]</scope>
    <source>
        <strain evidence="1 2">BR7-21</strain>
    </source>
</reference>
<evidence type="ECO:0000313" key="1">
    <source>
        <dbReference type="EMBL" id="QEC49219.1"/>
    </source>
</evidence>
<dbReference type="KEGG" id="bsol:FSW04_17630"/>
<name>A0A5B8U7Y3_9ACTN</name>
<dbReference type="RefSeq" id="WP_146921582.1">
    <property type="nucleotide sequence ID" value="NZ_CP042430.1"/>
</dbReference>
<protein>
    <submittedName>
        <fullName evidence="1">Uncharacterized protein</fullName>
    </submittedName>
</protein>
<organism evidence="1 2">
    <name type="scientific">Baekduia soli</name>
    <dbReference type="NCBI Taxonomy" id="496014"/>
    <lineage>
        <taxon>Bacteria</taxon>
        <taxon>Bacillati</taxon>
        <taxon>Actinomycetota</taxon>
        <taxon>Thermoleophilia</taxon>
        <taxon>Solirubrobacterales</taxon>
        <taxon>Baekduiaceae</taxon>
        <taxon>Baekduia</taxon>
    </lineage>
</organism>
<proteinExistence type="predicted"/>
<evidence type="ECO:0000313" key="2">
    <source>
        <dbReference type="Proteomes" id="UP000321805"/>
    </source>
</evidence>
<gene>
    <name evidence="1" type="ORF">FSW04_17630</name>
</gene>
<dbReference type="EMBL" id="CP042430">
    <property type="protein sequence ID" value="QEC49219.1"/>
    <property type="molecule type" value="Genomic_DNA"/>
</dbReference>
<accession>A0A5B8U7Y3</accession>
<sequence length="106" mass="11716">MTPSPVVLEHLELAAPWRMLGIVEHVFEHAELPGLGQQPARKFRREIRELREALADVDAVYSGERLKTATVRRLLTYLAEHGLPSREALPPEVLAAIAESTGQVAA</sequence>
<dbReference type="AlphaFoldDB" id="A0A5B8U7Y3"/>
<dbReference type="Proteomes" id="UP000321805">
    <property type="component" value="Chromosome"/>
</dbReference>
<keyword evidence="2" id="KW-1185">Reference proteome</keyword>